<feature type="compositionally biased region" description="Polar residues" evidence="1">
    <location>
        <begin position="38"/>
        <end position="61"/>
    </location>
</feature>
<feature type="compositionally biased region" description="Polar residues" evidence="1">
    <location>
        <begin position="1"/>
        <end position="27"/>
    </location>
</feature>
<dbReference type="Proteomes" id="UP001604336">
    <property type="component" value="Unassembled WGS sequence"/>
</dbReference>
<evidence type="ECO:0000256" key="1">
    <source>
        <dbReference type="SAM" id="MobiDB-lite"/>
    </source>
</evidence>
<feature type="region of interest" description="Disordered" evidence="1">
    <location>
        <begin position="1"/>
        <end position="69"/>
    </location>
</feature>
<sequence>MENTKSPISSIFLKNNGSQTSVSSQCHENQKSPVVANSFKQNAAKNTISDQSSELESNQDYNDSKTDEEIVEEVNEENDDDQEHCAENFLALVPVDMPKAKQQTIDPAVLDATVKEVLDALRKAKEQIRRSMERTCTHD</sequence>
<organism evidence="2 3">
    <name type="scientific">Abeliophyllum distichum</name>
    <dbReference type="NCBI Taxonomy" id="126358"/>
    <lineage>
        <taxon>Eukaryota</taxon>
        <taxon>Viridiplantae</taxon>
        <taxon>Streptophyta</taxon>
        <taxon>Embryophyta</taxon>
        <taxon>Tracheophyta</taxon>
        <taxon>Spermatophyta</taxon>
        <taxon>Magnoliopsida</taxon>
        <taxon>eudicotyledons</taxon>
        <taxon>Gunneridae</taxon>
        <taxon>Pentapetalae</taxon>
        <taxon>asterids</taxon>
        <taxon>lamiids</taxon>
        <taxon>Lamiales</taxon>
        <taxon>Oleaceae</taxon>
        <taxon>Forsythieae</taxon>
        <taxon>Abeliophyllum</taxon>
    </lineage>
</organism>
<dbReference type="EMBL" id="JBFOLK010000010">
    <property type="protein sequence ID" value="KAL2481473.1"/>
    <property type="molecule type" value="Genomic_DNA"/>
</dbReference>
<evidence type="ECO:0000313" key="2">
    <source>
        <dbReference type="EMBL" id="KAL2481473.1"/>
    </source>
</evidence>
<evidence type="ECO:0000313" key="3">
    <source>
        <dbReference type="Proteomes" id="UP001604336"/>
    </source>
</evidence>
<gene>
    <name evidence="2" type="ORF">Adt_34439</name>
</gene>
<accession>A0ABD1QZ40</accession>
<reference evidence="3" key="1">
    <citation type="submission" date="2024-07" db="EMBL/GenBank/DDBJ databases">
        <title>Two chromosome-level genome assemblies of Korean endemic species Abeliophyllum distichum and Forsythia ovata (Oleaceae).</title>
        <authorList>
            <person name="Jang H."/>
        </authorList>
    </citation>
    <scope>NUCLEOTIDE SEQUENCE [LARGE SCALE GENOMIC DNA]</scope>
</reference>
<name>A0ABD1QZ40_9LAMI</name>
<protein>
    <submittedName>
        <fullName evidence="2">Uncharacterized protein</fullName>
    </submittedName>
</protein>
<keyword evidence="3" id="KW-1185">Reference proteome</keyword>
<comment type="caution">
    <text evidence="2">The sequence shown here is derived from an EMBL/GenBank/DDBJ whole genome shotgun (WGS) entry which is preliminary data.</text>
</comment>
<proteinExistence type="predicted"/>
<dbReference type="AlphaFoldDB" id="A0ABD1QZ40"/>